<comment type="catalytic activity">
    <reaction evidence="1 11">
        <text>Hydrolysis of terminal, non-reducing beta-D-glucosyl residues with release of beta-D-glucose.</text>
        <dbReference type="EC" id="3.2.1.21"/>
    </reaction>
</comment>
<feature type="binding site" evidence="10">
    <location>
        <position position="33"/>
    </location>
    <ligand>
        <name>substrate</name>
    </ligand>
</feature>
<sequence>MTATVTSTSAQPAPTGITFPEGFVWGTATASYQIEGAVREDGRGPSIWDTFSRTPGKVHAGHTGDVACDHYHRYAEDVALMADLNLGAYRFSVAWPRIRPDGTGPVNTRGLDFYDRLTDELLSKGIDPVVTLYHWDLPQTLEDRGGWTVRETAEAFAEYAQIVYGRLGDRVGTWTTLNEPWCAAYLGYGNGIHAPGRQDPAGSLAAVHHLNLAHGLAARALRSAGAQSISITLNPCEVSPLDPTNPADVEAARVIDGVANRIFLDPLLRGHYPADVLEHVSRITDLSFIKDGDETIINAPIDVLGINFYTPSYVSAKPGQPAALDYPGSEGIAFRKPVGPVTDMGWQIEPASLTRLLTRIHRDYPGTPLMITENGAAYPEGVHDPLRIEYVDAHLRACHDALAAGVDLRGYFAWSLMDNFEWAEGYAKRFGIVHVDYTTQQRVLKDSAKWYREVIRRNGLE</sequence>
<dbReference type="GO" id="GO:0008422">
    <property type="term" value="F:beta-glucosidase activity"/>
    <property type="evidence" value="ECO:0007669"/>
    <property type="project" value="UniProtKB-EC"/>
</dbReference>
<feature type="binding site" evidence="10">
    <location>
        <position position="309"/>
    </location>
    <ligand>
        <name>substrate</name>
    </ligand>
</feature>
<evidence type="ECO:0000256" key="7">
    <source>
        <dbReference type="ARBA" id="ARBA00023295"/>
    </source>
</evidence>
<reference evidence="12 13" key="1">
    <citation type="submission" date="2018-05" db="EMBL/GenBank/DDBJ databases">
        <title>Genomic Encyclopedia of Archaeal and Bacterial Type Strains, Phase II (KMG-II): from individual species to whole genera.</title>
        <authorList>
            <person name="Goeker M."/>
        </authorList>
    </citation>
    <scope>NUCLEOTIDE SEQUENCE [LARGE SCALE GENOMIC DNA]</scope>
    <source>
        <strain evidence="12 13">DSM 45184</strain>
    </source>
</reference>
<dbReference type="SUPFAM" id="SSF51445">
    <property type="entry name" value="(Trans)glycosidases"/>
    <property type="match status" value="1"/>
</dbReference>
<feature type="binding site" evidence="10">
    <location>
        <position position="178"/>
    </location>
    <ligand>
        <name>substrate</name>
    </ligand>
</feature>
<feature type="binding site" evidence="10">
    <location>
        <position position="134"/>
    </location>
    <ligand>
        <name>substrate</name>
    </ligand>
</feature>
<dbReference type="OrthoDB" id="3182512at2"/>
<dbReference type="InterPro" id="IPR033132">
    <property type="entry name" value="GH_1_N_CS"/>
</dbReference>
<evidence type="ECO:0000313" key="12">
    <source>
        <dbReference type="EMBL" id="PWK32767.1"/>
    </source>
</evidence>
<dbReference type="InterPro" id="IPR017736">
    <property type="entry name" value="Glyco_hydro_1_beta-glucosidase"/>
</dbReference>
<evidence type="ECO:0000256" key="10">
    <source>
        <dbReference type="PIRSR" id="PIRSR617736-2"/>
    </source>
</evidence>
<dbReference type="PANTHER" id="PTHR10353">
    <property type="entry name" value="GLYCOSYL HYDROLASE"/>
    <property type="match status" value="1"/>
</dbReference>
<name>A0A316EMD7_9ACTN</name>
<evidence type="ECO:0000256" key="2">
    <source>
        <dbReference type="ARBA" id="ARBA00010838"/>
    </source>
</evidence>
<comment type="caution">
    <text evidence="12">The sequence shown here is derived from an EMBL/GenBank/DDBJ whole genome shotgun (WGS) entry which is preliminary data.</text>
</comment>
<dbReference type="InterPro" id="IPR001360">
    <property type="entry name" value="Glyco_hydro_1"/>
</dbReference>
<accession>A0A316EMD7</accession>
<evidence type="ECO:0000256" key="6">
    <source>
        <dbReference type="ARBA" id="ARBA00023277"/>
    </source>
</evidence>
<comment type="similarity">
    <text evidence="2 11">Belongs to the glycosyl hydrolase 1 family.</text>
</comment>
<protein>
    <recommendedName>
        <fullName evidence="3 11">Beta-glucosidase</fullName>
        <ecNumber evidence="3 11">3.2.1.21</ecNumber>
    </recommendedName>
</protein>
<evidence type="ECO:0000256" key="9">
    <source>
        <dbReference type="PIRSR" id="PIRSR617736-1"/>
    </source>
</evidence>
<dbReference type="PRINTS" id="PR00131">
    <property type="entry name" value="GLHYDRLASE1"/>
</dbReference>
<dbReference type="PROSITE" id="PS00653">
    <property type="entry name" value="GLYCOSYL_HYDROL_F1_2"/>
    <property type="match status" value="1"/>
</dbReference>
<feature type="binding site" evidence="10">
    <location>
        <begin position="421"/>
        <end position="422"/>
    </location>
    <ligand>
        <name>substrate</name>
    </ligand>
</feature>
<keyword evidence="4 11" id="KW-0378">Hydrolase</keyword>
<organism evidence="12 13">
    <name type="scientific">Actinoplanes xinjiangensis</name>
    <dbReference type="NCBI Taxonomy" id="512350"/>
    <lineage>
        <taxon>Bacteria</taxon>
        <taxon>Bacillati</taxon>
        <taxon>Actinomycetota</taxon>
        <taxon>Actinomycetes</taxon>
        <taxon>Micromonosporales</taxon>
        <taxon>Micromonosporaceae</taxon>
        <taxon>Actinoplanes</taxon>
    </lineage>
</organism>
<evidence type="ECO:0000256" key="3">
    <source>
        <dbReference type="ARBA" id="ARBA00012744"/>
    </source>
</evidence>
<feature type="active site" description="Nucleophile" evidence="9">
    <location>
        <position position="373"/>
    </location>
</feature>
<dbReference type="Pfam" id="PF00232">
    <property type="entry name" value="Glyco_hydro_1"/>
    <property type="match status" value="1"/>
</dbReference>
<gene>
    <name evidence="12" type="ORF">BC793_1293</name>
</gene>
<dbReference type="RefSeq" id="WP_109601778.1">
    <property type="nucleotide sequence ID" value="NZ_BONA01000084.1"/>
</dbReference>
<dbReference type="EC" id="3.2.1.21" evidence="3 11"/>
<keyword evidence="6" id="KW-0119">Carbohydrate metabolism</keyword>
<keyword evidence="7 11" id="KW-0326">Glycosidase</keyword>
<dbReference type="GO" id="GO:0005829">
    <property type="term" value="C:cytosol"/>
    <property type="evidence" value="ECO:0007669"/>
    <property type="project" value="TreeGrafter"/>
</dbReference>
<dbReference type="Gene3D" id="3.20.20.80">
    <property type="entry name" value="Glycosidases"/>
    <property type="match status" value="1"/>
</dbReference>
<evidence type="ECO:0000256" key="1">
    <source>
        <dbReference type="ARBA" id="ARBA00000448"/>
    </source>
</evidence>
<dbReference type="FunFam" id="3.20.20.80:FF:000004">
    <property type="entry name" value="Beta-glucosidase 6-phospho-beta-glucosidase"/>
    <property type="match status" value="1"/>
</dbReference>
<dbReference type="Proteomes" id="UP000245697">
    <property type="component" value="Unassembled WGS sequence"/>
</dbReference>
<evidence type="ECO:0000256" key="5">
    <source>
        <dbReference type="ARBA" id="ARBA00023001"/>
    </source>
</evidence>
<keyword evidence="8" id="KW-0624">Polysaccharide degradation</keyword>
<keyword evidence="5" id="KW-0136">Cellulose degradation</keyword>
<evidence type="ECO:0000256" key="4">
    <source>
        <dbReference type="ARBA" id="ARBA00022801"/>
    </source>
</evidence>
<feature type="binding site" evidence="10">
    <location>
        <position position="414"/>
    </location>
    <ligand>
        <name>substrate</name>
    </ligand>
</feature>
<feature type="active site" description="Proton donor" evidence="9">
    <location>
        <position position="179"/>
    </location>
</feature>
<dbReference type="GO" id="GO:0030245">
    <property type="term" value="P:cellulose catabolic process"/>
    <property type="evidence" value="ECO:0007669"/>
    <property type="project" value="UniProtKB-KW"/>
</dbReference>
<evidence type="ECO:0000256" key="11">
    <source>
        <dbReference type="RuleBase" id="RU361175"/>
    </source>
</evidence>
<dbReference type="PANTHER" id="PTHR10353:SF36">
    <property type="entry name" value="LP05116P"/>
    <property type="match status" value="1"/>
</dbReference>
<keyword evidence="13" id="KW-1185">Reference proteome</keyword>
<proteinExistence type="inferred from homology"/>
<evidence type="ECO:0000313" key="13">
    <source>
        <dbReference type="Proteomes" id="UP000245697"/>
    </source>
</evidence>
<dbReference type="InterPro" id="IPR017853">
    <property type="entry name" value="GH"/>
</dbReference>
<evidence type="ECO:0000256" key="8">
    <source>
        <dbReference type="ARBA" id="ARBA00023326"/>
    </source>
</evidence>
<dbReference type="NCBIfam" id="TIGR03356">
    <property type="entry name" value="BGL"/>
    <property type="match status" value="1"/>
</dbReference>
<dbReference type="EMBL" id="QGGR01000029">
    <property type="protein sequence ID" value="PWK32767.1"/>
    <property type="molecule type" value="Genomic_DNA"/>
</dbReference>
<dbReference type="AlphaFoldDB" id="A0A316EMD7"/>